<evidence type="ECO:0000256" key="2">
    <source>
        <dbReference type="ARBA" id="ARBA00022692"/>
    </source>
</evidence>
<evidence type="ECO:0000313" key="9">
    <source>
        <dbReference type="Proteomes" id="UP001220961"/>
    </source>
</evidence>
<dbReference type="EMBL" id="CP119914">
    <property type="protein sequence ID" value="WFD20925.1"/>
    <property type="molecule type" value="Genomic_DNA"/>
</dbReference>
<organism evidence="8 9">
    <name type="scientific">Malassezia caprae</name>
    <dbReference type="NCBI Taxonomy" id="1381934"/>
    <lineage>
        <taxon>Eukaryota</taxon>
        <taxon>Fungi</taxon>
        <taxon>Dikarya</taxon>
        <taxon>Basidiomycota</taxon>
        <taxon>Ustilaginomycotina</taxon>
        <taxon>Malasseziomycetes</taxon>
        <taxon>Malasseziales</taxon>
        <taxon>Malasseziaceae</taxon>
        <taxon>Malassezia</taxon>
    </lineage>
</organism>
<evidence type="ECO:0000259" key="6">
    <source>
        <dbReference type="SMART" id="SM00693"/>
    </source>
</evidence>
<feature type="transmembrane region" description="Helical" evidence="5">
    <location>
        <begin position="66"/>
        <end position="83"/>
    </location>
</feature>
<feature type="domain" description="Peroxin/Ferlin" evidence="7">
    <location>
        <begin position="489"/>
        <end position="522"/>
    </location>
</feature>
<dbReference type="GO" id="GO:0007031">
    <property type="term" value="P:peroxisome organization"/>
    <property type="evidence" value="ECO:0007669"/>
    <property type="project" value="TreeGrafter"/>
</dbReference>
<feature type="transmembrane region" description="Helical" evidence="5">
    <location>
        <begin position="161"/>
        <end position="183"/>
    </location>
</feature>
<evidence type="ECO:0000256" key="1">
    <source>
        <dbReference type="ARBA" id="ARBA00004127"/>
    </source>
</evidence>
<dbReference type="Proteomes" id="UP001220961">
    <property type="component" value="Chromosome 7"/>
</dbReference>
<dbReference type="GO" id="GO:0005778">
    <property type="term" value="C:peroxisomal membrane"/>
    <property type="evidence" value="ECO:0007669"/>
    <property type="project" value="UniProtKB-ARBA"/>
</dbReference>
<evidence type="ECO:0000256" key="5">
    <source>
        <dbReference type="SAM" id="Phobius"/>
    </source>
</evidence>
<dbReference type="InterPro" id="IPR052646">
    <property type="entry name" value="Peroxisomal_PEX28-32"/>
</dbReference>
<evidence type="ECO:0000259" key="7">
    <source>
        <dbReference type="SMART" id="SM00694"/>
    </source>
</evidence>
<accession>A0AAF0E8K3</accession>
<keyword evidence="9" id="KW-1185">Reference proteome</keyword>
<evidence type="ECO:0000256" key="3">
    <source>
        <dbReference type="ARBA" id="ARBA00022989"/>
    </source>
</evidence>
<dbReference type="PANTHER" id="PTHR31679">
    <property type="entry name" value="PEROXISOMAL MEMBRANE PROTEIN PEX30-RELATED"/>
    <property type="match status" value="1"/>
</dbReference>
<feature type="domain" description="Peroxin/Ferlin" evidence="6">
    <location>
        <begin position="348"/>
        <end position="429"/>
    </location>
</feature>
<dbReference type="AlphaFoldDB" id="A0AAF0E8K3"/>
<dbReference type="Pfam" id="PF06398">
    <property type="entry name" value="Pex24p"/>
    <property type="match status" value="1"/>
</dbReference>
<proteinExistence type="predicted"/>
<evidence type="ECO:0000256" key="4">
    <source>
        <dbReference type="ARBA" id="ARBA00023136"/>
    </source>
</evidence>
<dbReference type="PANTHER" id="PTHR31679:SF2">
    <property type="entry name" value="PEROXISOMAL MEMBRANE PROTEIN PEX30-RELATED"/>
    <property type="match status" value="1"/>
</dbReference>
<gene>
    <name evidence="8" type="ORF">MCAP1_003180</name>
</gene>
<dbReference type="SMART" id="SM00694">
    <property type="entry name" value="DysFC"/>
    <property type="match status" value="1"/>
</dbReference>
<dbReference type="InterPro" id="IPR010482">
    <property type="entry name" value="TECPR1-like_DysF"/>
</dbReference>
<feature type="transmembrane region" description="Helical" evidence="5">
    <location>
        <begin position="35"/>
        <end position="54"/>
    </location>
</feature>
<keyword evidence="3 5" id="KW-1133">Transmembrane helix</keyword>
<evidence type="ECO:0000313" key="8">
    <source>
        <dbReference type="EMBL" id="WFD20925.1"/>
    </source>
</evidence>
<protein>
    <recommendedName>
        <fullName evidence="6 7">Peroxin/Ferlin domain-containing protein</fullName>
    </recommendedName>
</protein>
<name>A0AAF0E8K3_9BASI</name>
<sequence length="533" mass="60206">MSEKPSTETPATGSRVANVKSLSFMDVIEGLTPSMIQLLVVLAPTIDLVHRALLLVTWRGGYVMRVQSWLLLVGYILTCMYGYEVLRYAPQALLLLVLGYTWLCRSFARVTGQRRAADECGSVQTLRKAISQLSDIADFVSAVYECLLCPVYDVLCWKVPGYGPVQLVIFLIVSWPLWLLCMLPQHMWVTPIYYASTTLASISESAPVAAVSNYVQTQLVPAARAHMASNAPRLCALFTKLNAWLHLYVAPVVRSWDVPNMRLWLQTFPPFPIAALTLRHVLLIGGVIVLTWCSPWATLIRSALWHSAFVRHLMMSTVRVLSGSESLAARLHPKPPPPHKRRPIHEFETEFVFEIYENQRWWIGLDWTAALLPQERPSWSDSENQAVAPPASFSLPQSVRTYMPSSRHPGKDDLRTSQWRWIDSEWHVAGVQSITSSSYTPKKSMNAAEAQRLSKELAPTEPVEVPEEVKDVARLTTEPGISMDVDAEGWQYGDNAWEKLSKQSGMGRYTRRRRWLRKAVLVQSVEYGVQRSS</sequence>
<keyword evidence="2 5" id="KW-0812">Transmembrane</keyword>
<dbReference type="InterPro" id="IPR006614">
    <property type="entry name" value="Peroxin/Ferlin"/>
</dbReference>
<keyword evidence="4 5" id="KW-0472">Membrane</keyword>
<reference evidence="8" key="1">
    <citation type="submission" date="2023-03" db="EMBL/GenBank/DDBJ databases">
        <title>Mating type loci evolution in Malassezia.</title>
        <authorList>
            <person name="Coelho M.A."/>
        </authorList>
    </citation>
    <scope>NUCLEOTIDE SEQUENCE</scope>
    <source>
        <strain evidence="8">CBS 10434</strain>
    </source>
</reference>
<dbReference type="GO" id="GO:0012505">
    <property type="term" value="C:endomembrane system"/>
    <property type="evidence" value="ECO:0007669"/>
    <property type="project" value="UniProtKB-SubCell"/>
</dbReference>
<comment type="subcellular location">
    <subcellularLocation>
        <location evidence="1">Endomembrane system</location>
        <topology evidence="1">Multi-pass membrane protein</topology>
    </subcellularLocation>
</comment>
<dbReference type="SMART" id="SM00693">
    <property type="entry name" value="DysFN"/>
    <property type="match status" value="1"/>
</dbReference>